<sequence>MTPPTESFPPATVTFPEIPEPDQDAAGQARARHAELTKPPGSLGKLEELGTWLAARQRRCPPRPLQRPRVVVFAGDHGIARGGVSAYPAEVTAQMVRNFLDGGAAVNVLSDVAGATVRVVDIAVAAQTPPEVAEFKVRESSGSIDVEDALTEEQTQTALTAGRTIADAEVDAGADLLIVGDMGIGNTTPAAVLIAALTGSEPVAVIGRGTGIDDNAWMRKATAIRDGLRRARANSAYPVDLLRVVGGADFAAMAAFLVQAAVRQTPVLLDGVIASAAALVAEELAPGARQWWLAAHRSTEPAQHLALDQLQLEPLLELDMRLGEGTGGLAALPLLRMAAKVLTEMATFEQAGVSGQIPQPAED</sequence>
<dbReference type="UniPathway" id="UPA00061">
    <property type="reaction ID" value="UER00516"/>
</dbReference>
<evidence type="ECO:0000313" key="13">
    <source>
        <dbReference type="EMBL" id="TCP55084.1"/>
    </source>
</evidence>
<dbReference type="GO" id="GO:0009236">
    <property type="term" value="P:cobalamin biosynthetic process"/>
    <property type="evidence" value="ECO:0007669"/>
    <property type="project" value="UniProtKB-UniRule"/>
</dbReference>
<feature type="active site" description="Proton acceptor" evidence="11">
    <location>
        <position position="324"/>
    </location>
</feature>
<evidence type="ECO:0000256" key="4">
    <source>
        <dbReference type="ARBA" id="ARBA00011991"/>
    </source>
</evidence>
<dbReference type="InterPro" id="IPR017846">
    <property type="entry name" value="Nict_dMeBzImd_PRibTrfase_bact"/>
</dbReference>
<dbReference type="InterPro" id="IPR023195">
    <property type="entry name" value="Nict_dMeBzImd_PRibTrfase_N"/>
</dbReference>
<name>A0A4R2R081_9PSEU</name>
<dbReference type="EMBL" id="SLXQ01000002">
    <property type="protein sequence ID" value="TCP55084.1"/>
    <property type="molecule type" value="Genomic_DNA"/>
</dbReference>
<dbReference type="NCBIfam" id="NF000996">
    <property type="entry name" value="PRK00105.1"/>
    <property type="match status" value="1"/>
</dbReference>
<dbReference type="Proteomes" id="UP000294911">
    <property type="component" value="Unassembled WGS sequence"/>
</dbReference>
<dbReference type="HAMAP" id="MF_00230">
    <property type="entry name" value="CobT"/>
    <property type="match status" value="1"/>
</dbReference>
<evidence type="ECO:0000256" key="12">
    <source>
        <dbReference type="SAM" id="MobiDB-lite"/>
    </source>
</evidence>
<proteinExistence type="inferred from homology"/>
<evidence type="ECO:0000256" key="8">
    <source>
        <dbReference type="ARBA" id="ARBA00022679"/>
    </source>
</evidence>
<evidence type="ECO:0000256" key="10">
    <source>
        <dbReference type="ARBA" id="ARBA00047340"/>
    </source>
</evidence>
<comment type="function">
    <text evidence="1 11">Catalyzes the synthesis of alpha-ribazole-5'-phosphate from nicotinate mononucleotide (NAMN) and 5,6-dimethylbenzimidazole (DMB).</text>
</comment>
<comment type="catalytic activity">
    <reaction evidence="10 11">
        <text>5,6-dimethylbenzimidazole + nicotinate beta-D-ribonucleotide = alpha-ribazole 5'-phosphate + nicotinate + H(+)</text>
        <dbReference type="Rhea" id="RHEA:11196"/>
        <dbReference type="ChEBI" id="CHEBI:15378"/>
        <dbReference type="ChEBI" id="CHEBI:15890"/>
        <dbReference type="ChEBI" id="CHEBI:32544"/>
        <dbReference type="ChEBI" id="CHEBI:57502"/>
        <dbReference type="ChEBI" id="CHEBI:57918"/>
        <dbReference type="EC" id="2.4.2.21"/>
    </reaction>
</comment>
<dbReference type="Pfam" id="PF02277">
    <property type="entry name" value="DBI_PRT"/>
    <property type="match status" value="1"/>
</dbReference>
<dbReference type="InterPro" id="IPR036087">
    <property type="entry name" value="Nict_dMeBzImd_PRibTrfase_sf"/>
</dbReference>
<feature type="region of interest" description="Disordered" evidence="12">
    <location>
        <begin position="1"/>
        <end position="43"/>
    </location>
</feature>
<dbReference type="PANTHER" id="PTHR43463">
    <property type="entry name" value="NICOTINATE-NUCLEOTIDE--DIMETHYLBENZIMIDAZOLE PHOSPHORIBOSYLTRANSFERASE"/>
    <property type="match status" value="1"/>
</dbReference>
<keyword evidence="8 11" id="KW-0808">Transferase</keyword>
<dbReference type="AlphaFoldDB" id="A0A4R2R081"/>
<evidence type="ECO:0000313" key="14">
    <source>
        <dbReference type="Proteomes" id="UP000294911"/>
    </source>
</evidence>
<dbReference type="InterPro" id="IPR003200">
    <property type="entry name" value="Nict_dMeBzImd_PRibTrfase"/>
</dbReference>
<gene>
    <name evidence="11" type="primary">cobT</name>
    <name evidence="13" type="ORF">EV191_102296</name>
</gene>
<evidence type="ECO:0000256" key="11">
    <source>
        <dbReference type="HAMAP-Rule" id="MF_00230"/>
    </source>
</evidence>
<keyword evidence="14" id="KW-1185">Reference proteome</keyword>
<dbReference type="Gene3D" id="1.10.1610.10">
    <property type="match status" value="1"/>
</dbReference>
<comment type="pathway">
    <text evidence="2 11">Nucleoside biosynthesis; alpha-ribazole biosynthesis; alpha-ribazole from 5,6-dimethylbenzimidazole: step 1/2.</text>
</comment>
<evidence type="ECO:0000256" key="7">
    <source>
        <dbReference type="ARBA" id="ARBA00022676"/>
    </source>
</evidence>
<keyword evidence="7 11" id="KW-0328">Glycosyltransferase</keyword>
<organism evidence="13 14">
    <name type="scientific">Tamaricihabitans halophyticus</name>
    <dbReference type="NCBI Taxonomy" id="1262583"/>
    <lineage>
        <taxon>Bacteria</taxon>
        <taxon>Bacillati</taxon>
        <taxon>Actinomycetota</taxon>
        <taxon>Actinomycetes</taxon>
        <taxon>Pseudonocardiales</taxon>
        <taxon>Pseudonocardiaceae</taxon>
        <taxon>Tamaricihabitans</taxon>
    </lineage>
</organism>
<keyword evidence="6 11" id="KW-0169">Cobalamin biosynthesis</keyword>
<comment type="caution">
    <text evidence="13">The sequence shown here is derived from an EMBL/GenBank/DDBJ whole genome shotgun (WGS) entry which is preliminary data.</text>
</comment>
<dbReference type="EC" id="2.4.2.21" evidence="4 11"/>
<evidence type="ECO:0000256" key="9">
    <source>
        <dbReference type="ARBA" id="ARBA00030686"/>
    </source>
</evidence>
<evidence type="ECO:0000256" key="1">
    <source>
        <dbReference type="ARBA" id="ARBA00002197"/>
    </source>
</evidence>
<dbReference type="SUPFAM" id="SSF52733">
    <property type="entry name" value="Nicotinate mononucleotide:5,6-dimethylbenzimidazole phosphoribosyltransferase (CobT)"/>
    <property type="match status" value="1"/>
</dbReference>
<dbReference type="GO" id="GO:0008939">
    <property type="term" value="F:nicotinate-nucleotide-dimethylbenzimidazole phosphoribosyltransferase activity"/>
    <property type="evidence" value="ECO:0007669"/>
    <property type="project" value="UniProtKB-UniRule"/>
</dbReference>
<reference evidence="13 14" key="1">
    <citation type="submission" date="2019-03" db="EMBL/GenBank/DDBJ databases">
        <title>Genomic Encyclopedia of Type Strains, Phase IV (KMG-IV): sequencing the most valuable type-strain genomes for metagenomic binning, comparative biology and taxonomic classification.</title>
        <authorList>
            <person name="Goeker M."/>
        </authorList>
    </citation>
    <scope>NUCLEOTIDE SEQUENCE [LARGE SCALE GENOMIC DNA]</scope>
    <source>
        <strain evidence="13 14">DSM 45765</strain>
    </source>
</reference>
<dbReference type="FunFam" id="3.40.50.10210:FF:000001">
    <property type="entry name" value="Nicotinate-nucleotide--dimethylbenzimidazole phosphoribosyltransferase"/>
    <property type="match status" value="1"/>
</dbReference>
<dbReference type="PANTHER" id="PTHR43463:SF1">
    <property type="entry name" value="NICOTINATE-NUCLEOTIDE--DIMETHYLBENZIMIDAZOLE PHOSPHORIBOSYLTRANSFERASE"/>
    <property type="match status" value="1"/>
</dbReference>
<accession>A0A4R2R081</accession>
<dbReference type="RefSeq" id="WP_132876458.1">
    <property type="nucleotide sequence ID" value="NZ_SLXQ01000002.1"/>
</dbReference>
<evidence type="ECO:0000256" key="5">
    <source>
        <dbReference type="ARBA" id="ARBA00015486"/>
    </source>
</evidence>
<evidence type="ECO:0000256" key="2">
    <source>
        <dbReference type="ARBA" id="ARBA00005049"/>
    </source>
</evidence>
<dbReference type="OrthoDB" id="9781491at2"/>
<dbReference type="CDD" id="cd02439">
    <property type="entry name" value="DMB-PRT_CobT"/>
    <property type="match status" value="1"/>
</dbReference>
<comment type="similarity">
    <text evidence="3 11">Belongs to the CobT family.</text>
</comment>
<dbReference type="NCBIfam" id="TIGR03160">
    <property type="entry name" value="cobT_DBIPRT"/>
    <property type="match status" value="1"/>
</dbReference>
<evidence type="ECO:0000256" key="3">
    <source>
        <dbReference type="ARBA" id="ARBA00007110"/>
    </source>
</evidence>
<evidence type="ECO:0000256" key="6">
    <source>
        <dbReference type="ARBA" id="ARBA00022573"/>
    </source>
</evidence>
<protein>
    <recommendedName>
        <fullName evidence="5 11">Nicotinate-nucleotide--dimethylbenzimidazole phosphoribosyltransferase</fullName>
        <shortName evidence="11">NN:DBI PRT</shortName>
        <ecNumber evidence="4 11">2.4.2.21</ecNumber>
    </recommendedName>
    <alternativeName>
        <fullName evidence="9 11">N(1)-alpha-phosphoribosyltransferase</fullName>
    </alternativeName>
</protein>
<dbReference type="Gene3D" id="3.40.50.10210">
    <property type="match status" value="1"/>
</dbReference>